<name>A0A0D6N0G0_9PROT</name>
<dbReference type="EMBL" id="BAMV01000005">
    <property type="protein sequence ID" value="GAN59487.1"/>
    <property type="molecule type" value="Genomic_DNA"/>
</dbReference>
<organism evidence="2 4">
    <name type="scientific">Acetobacter cibinongensis</name>
    <dbReference type="NCBI Taxonomy" id="146475"/>
    <lineage>
        <taxon>Bacteria</taxon>
        <taxon>Pseudomonadati</taxon>
        <taxon>Pseudomonadota</taxon>
        <taxon>Alphaproteobacteria</taxon>
        <taxon>Acetobacterales</taxon>
        <taxon>Acetobacteraceae</taxon>
        <taxon>Acetobacter</taxon>
    </lineage>
</organism>
<evidence type="ECO:0000313" key="2">
    <source>
        <dbReference type="EMBL" id="GAN59487.1"/>
    </source>
</evidence>
<evidence type="ECO:0000313" key="4">
    <source>
        <dbReference type="Proteomes" id="UP000032671"/>
    </source>
</evidence>
<accession>A0A0D6N0G0</accession>
<sequence>MFTLKQVSVRSIAGLAAFMGLMATVSPAQADDSLRAKQTAACKGDAVKLCTFAIPNEEKITRCMEKKKDKLSPKCRAFFDKGTSGKKTAGK</sequence>
<dbReference type="EMBL" id="BJVU01000009">
    <property type="protein sequence ID" value="GEL59472.1"/>
    <property type="molecule type" value="Genomic_DNA"/>
</dbReference>
<evidence type="ECO:0008006" key="6">
    <source>
        <dbReference type="Google" id="ProtNLM"/>
    </source>
</evidence>
<gene>
    <name evidence="2" type="ORF">Abci_005_081</name>
    <name evidence="3" type="ORF">ACI01nite_20740</name>
</gene>
<protein>
    <recommendedName>
        <fullName evidence="6">Phosphate starvation-inducible protein PsiF</fullName>
    </recommendedName>
</protein>
<proteinExistence type="predicted"/>
<dbReference type="Proteomes" id="UP000032671">
    <property type="component" value="Unassembled WGS sequence"/>
</dbReference>
<feature type="chain" id="PRO_5030005642" description="Phosphate starvation-inducible protein PsiF" evidence="1">
    <location>
        <begin position="31"/>
        <end position="91"/>
    </location>
</feature>
<feature type="signal peptide" evidence="1">
    <location>
        <begin position="1"/>
        <end position="30"/>
    </location>
</feature>
<evidence type="ECO:0000313" key="5">
    <source>
        <dbReference type="Proteomes" id="UP000321891"/>
    </source>
</evidence>
<reference evidence="3 5" key="2">
    <citation type="submission" date="2019-07" db="EMBL/GenBank/DDBJ databases">
        <title>Whole genome shotgun sequence of Acetobacter cibinongensis NBRC 16605.</title>
        <authorList>
            <person name="Hosoyama A."/>
            <person name="Uohara A."/>
            <person name="Ohji S."/>
            <person name="Ichikawa N."/>
        </authorList>
    </citation>
    <scope>NUCLEOTIDE SEQUENCE [LARGE SCALE GENOMIC DNA]</scope>
    <source>
        <strain evidence="3 5">NBRC 16605</strain>
    </source>
</reference>
<keyword evidence="1" id="KW-0732">Signal</keyword>
<accession>A0A6N3SQT3</accession>
<evidence type="ECO:0000256" key="1">
    <source>
        <dbReference type="SAM" id="SignalP"/>
    </source>
</evidence>
<comment type="caution">
    <text evidence="2">The sequence shown here is derived from an EMBL/GenBank/DDBJ whole genome shotgun (WGS) entry which is preliminary data.</text>
</comment>
<evidence type="ECO:0000313" key="3">
    <source>
        <dbReference type="EMBL" id="GEL59472.1"/>
    </source>
</evidence>
<dbReference type="AlphaFoldDB" id="A0A0D6N0G0"/>
<dbReference type="Proteomes" id="UP000321891">
    <property type="component" value="Unassembled WGS sequence"/>
</dbReference>
<reference evidence="2 4" key="1">
    <citation type="submission" date="2012-11" db="EMBL/GenBank/DDBJ databases">
        <title>Whole genome sequence of Acetobacter cibinongensis 4H-1.</title>
        <authorList>
            <person name="Azuma Y."/>
            <person name="Higashiura N."/>
            <person name="Hirakawa H."/>
            <person name="Matsushita K."/>
        </authorList>
    </citation>
    <scope>NUCLEOTIDE SEQUENCE [LARGE SCALE GENOMIC DNA]</scope>
    <source>
        <strain evidence="2 4">4H-1</strain>
    </source>
</reference>
<keyword evidence="5" id="KW-1185">Reference proteome</keyword>